<feature type="repeat" description="WD" evidence="3">
    <location>
        <begin position="413"/>
        <end position="456"/>
    </location>
</feature>
<dbReference type="PANTHER" id="PTHR19848:SF8">
    <property type="entry name" value="F-BOX AND WD REPEAT DOMAIN CONTAINING 7"/>
    <property type="match status" value="1"/>
</dbReference>
<dbReference type="SUPFAM" id="SSF50978">
    <property type="entry name" value="WD40 repeat-like"/>
    <property type="match status" value="2"/>
</dbReference>
<evidence type="ECO:0000256" key="2">
    <source>
        <dbReference type="ARBA" id="ARBA00022737"/>
    </source>
</evidence>
<dbReference type="Pfam" id="PF00400">
    <property type="entry name" value="WD40"/>
    <property type="match status" value="4"/>
</dbReference>
<gene>
    <name evidence="4" type="ORF">ABT404_17700</name>
</gene>
<dbReference type="PROSITE" id="PS50294">
    <property type="entry name" value="WD_REPEATS_REGION"/>
    <property type="match status" value="1"/>
</dbReference>
<feature type="repeat" description="WD" evidence="3">
    <location>
        <begin position="681"/>
        <end position="724"/>
    </location>
</feature>
<dbReference type="InterPro" id="IPR036322">
    <property type="entry name" value="WD40_repeat_dom_sf"/>
</dbReference>
<dbReference type="Gene3D" id="2.130.10.10">
    <property type="entry name" value="YVTN repeat-like/Quinoprotein amine dehydrogenase"/>
    <property type="match status" value="3"/>
</dbReference>
<dbReference type="InterPro" id="IPR001680">
    <property type="entry name" value="WD40_rpt"/>
</dbReference>
<dbReference type="InterPro" id="IPR015943">
    <property type="entry name" value="WD40/YVTN_repeat-like_dom_sf"/>
</dbReference>
<dbReference type="InterPro" id="IPR020472">
    <property type="entry name" value="WD40_PAC1"/>
</dbReference>
<protein>
    <submittedName>
        <fullName evidence="4">WD40 repeat domain-containing protein</fullName>
    </submittedName>
</protein>
<reference evidence="4 5" key="1">
    <citation type="submission" date="2024-06" db="EMBL/GenBank/DDBJ databases">
        <title>The Natural Products Discovery Center: Release of the First 8490 Sequenced Strains for Exploring Actinobacteria Biosynthetic Diversity.</title>
        <authorList>
            <person name="Kalkreuter E."/>
            <person name="Kautsar S.A."/>
            <person name="Yang D."/>
            <person name="Bader C.D."/>
            <person name="Teijaro C.N."/>
            <person name="Fluegel L."/>
            <person name="Davis C.M."/>
            <person name="Simpson J.R."/>
            <person name="Lauterbach L."/>
            <person name="Steele A.D."/>
            <person name="Gui C."/>
            <person name="Meng S."/>
            <person name="Li G."/>
            <person name="Viehrig K."/>
            <person name="Ye F."/>
            <person name="Su P."/>
            <person name="Kiefer A.F."/>
            <person name="Nichols A."/>
            <person name="Cepeda A.J."/>
            <person name="Yan W."/>
            <person name="Fan B."/>
            <person name="Jiang Y."/>
            <person name="Adhikari A."/>
            <person name="Zheng C.-J."/>
            <person name="Schuster L."/>
            <person name="Cowan T.M."/>
            <person name="Smanski M.J."/>
            <person name="Chevrette M.G."/>
            <person name="De Carvalho L.P.S."/>
            <person name="Shen B."/>
        </authorList>
    </citation>
    <scope>NUCLEOTIDE SEQUENCE [LARGE SCALE GENOMIC DNA]</scope>
    <source>
        <strain evidence="4 5">NPDC000234</strain>
    </source>
</reference>
<dbReference type="EMBL" id="JBEPEK010000111">
    <property type="protein sequence ID" value="MER7181287.1"/>
    <property type="molecule type" value="Genomic_DNA"/>
</dbReference>
<dbReference type="InterPro" id="IPR019775">
    <property type="entry name" value="WD40_repeat_CS"/>
</dbReference>
<feature type="repeat" description="WD" evidence="3">
    <location>
        <begin position="104"/>
        <end position="147"/>
    </location>
</feature>
<keyword evidence="1 3" id="KW-0853">WD repeat</keyword>
<accession>A0ABV1WX19</accession>
<dbReference type="InterPro" id="IPR011047">
    <property type="entry name" value="Quinoprotein_ADH-like_sf"/>
</dbReference>
<dbReference type="PRINTS" id="PR00320">
    <property type="entry name" value="GPROTEINBRPT"/>
</dbReference>
<sequence>MRLFSDSEFLINAEPRSILAALPPFRDELPALTRRLLDVYCASLSWHQHVDTGARRQILALDARRLGHRDLAERIEISPGGRQPTWRCAWSTADNVSSSAGATMSGHGGGINAILVAGLIDSAVAITASADRTARVWDLRTGQARHVLLHTAPVDAVAVASVQGRSIVLTGSDRLVWWDPLSGEPLGVLDMGSAVRQLAPAADGRVVLATGGGPVVVDLSRGTRVVRAITVTAAGRQARYVAACQERGTRFGLSVTEGNVVSAFTLSDGAVLHRGVLRTADRITVQFVGDVGDQSVALFGHASGACTVVHAHTGTVLHTLHATGATRLRDAVAALTVHASSDHWCAIVGHRDGTLRTWNLDSGELLRTTQAHAASITVITTHTIGGRRVLLTSSEDDTVRTWDAETGEPRDVLAGHTSDVTATTAADVESRPIAVTGSKDCTVRTWDLRRERPSGAPEGHGNWVRAVTLHQEDGPLQAVTTCSDPYVRIFDAGTGRSLARMAVPERDFLQACAVFAHDHRSKIVAGGAGGVLAVWDYATRRRDVTLRTGSASINTVAVHTAADGRIQVIVGANDGIIARWEPYTGRRPERLLVPSSREESVACLAIADCAHGPAVVSGHFDGGYRVDSLEDGRPLQRQFHSKAVKAVAAGKINSTPCTAAGDDTGLITLRRLDDGVILRTLRGHRDAVRSLMFGELAGHQVLFSGSRDGTVRIWDPTSGDQIDRIDLPDFVQTVAHENGTLVVGYGREVSVFTTTQQQPPALRGSD</sequence>
<comment type="caution">
    <text evidence="4">The sequence shown here is derived from an EMBL/GenBank/DDBJ whole genome shotgun (WGS) entry which is preliminary data.</text>
</comment>
<dbReference type="PROSITE" id="PS50082">
    <property type="entry name" value="WD_REPEATS_2"/>
    <property type="match status" value="4"/>
</dbReference>
<name>A0ABV1WX19_9ACTN</name>
<evidence type="ECO:0000256" key="1">
    <source>
        <dbReference type="ARBA" id="ARBA00022574"/>
    </source>
</evidence>
<proteinExistence type="predicted"/>
<evidence type="ECO:0000256" key="3">
    <source>
        <dbReference type="PROSITE-ProRule" id="PRU00221"/>
    </source>
</evidence>
<organism evidence="4 5">
    <name type="scientific">Streptomyces hyaluromycini</name>
    <dbReference type="NCBI Taxonomy" id="1377993"/>
    <lineage>
        <taxon>Bacteria</taxon>
        <taxon>Bacillati</taxon>
        <taxon>Actinomycetota</taxon>
        <taxon>Actinomycetes</taxon>
        <taxon>Kitasatosporales</taxon>
        <taxon>Streptomycetaceae</taxon>
        <taxon>Streptomyces</taxon>
    </lineage>
</organism>
<keyword evidence="2" id="KW-0677">Repeat</keyword>
<dbReference type="PANTHER" id="PTHR19848">
    <property type="entry name" value="WD40 REPEAT PROTEIN"/>
    <property type="match status" value="1"/>
</dbReference>
<dbReference type="SUPFAM" id="SSF50998">
    <property type="entry name" value="Quinoprotein alcohol dehydrogenase-like"/>
    <property type="match status" value="1"/>
</dbReference>
<dbReference type="SMART" id="SM00320">
    <property type="entry name" value="WD40"/>
    <property type="match status" value="9"/>
</dbReference>
<dbReference type="RefSeq" id="WP_350781993.1">
    <property type="nucleotide sequence ID" value="NZ_JBEPEK010000111.1"/>
</dbReference>
<feature type="repeat" description="WD" evidence="3">
    <location>
        <begin position="369"/>
        <end position="412"/>
    </location>
</feature>
<dbReference type="PROSITE" id="PS00678">
    <property type="entry name" value="WD_REPEATS_1"/>
    <property type="match status" value="3"/>
</dbReference>
<keyword evidence="5" id="KW-1185">Reference proteome</keyword>
<evidence type="ECO:0000313" key="5">
    <source>
        <dbReference type="Proteomes" id="UP001474181"/>
    </source>
</evidence>
<evidence type="ECO:0000313" key="4">
    <source>
        <dbReference type="EMBL" id="MER7181287.1"/>
    </source>
</evidence>
<dbReference type="Proteomes" id="UP001474181">
    <property type="component" value="Unassembled WGS sequence"/>
</dbReference>